<dbReference type="Proteomes" id="UP000278036">
    <property type="component" value="Unassembled WGS sequence"/>
</dbReference>
<evidence type="ECO:0000256" key="3">
    <source>
        <dbReference type="ARBA" id="ARBA00022729"/>
    </source>
</evidence>
<dbReference type="GO" id="GO:1904680">
    <property type="term" value="F:peptide transmembrane transporter activity"/>
    <property type="evidence" value="ECO:0007669"/>
    <property type="project" value="TreeGrafter"/>
</dbReference>
<feature type="chain" id="PRO_5017307911" evidence="4">
    <location>
        <begin position="35"/>
        <end position="538"/>
    </location>
</feature>
<sequence length="538" mass="60573">MTQEPRGRPLSRRAALALPALVLPALGRTSPALAQQGESPRRGGILTFAVAAEPPTYDLHATGTFAVMHRVAPHYSTLLRYEPGNYPNIVGDVAQNWTVAEDRLTYTFKLHPNIKFHDGTALTSEDVKASYDRMRAPPEGVVSNRQPSFAQIATIETPDPLTVAFRMKEVDASIMDTFASPWNSIFSAARLRADPNFPARNIMGSGPFRFVEHVAGSHWVGERFDGYFREGKPYLDGYRAITMSPAAMVNALSGRQIMAEFRGFTPNERDRIVRALGQDARVQESSWMLHMILTFNCERKPFNDPRVRRALSLAIDRWGGSQSLSKISQLGQVGGLVRPGSEWSATPKEMEQWPGYGRDMAANRAEAKRLLKEAGAENLSFTLMDRNHQPYVTAGIFMIDQWRQIGVKAEHQQVELSAWYAAQNSGNFEAFVDSFTQFSDDPTNVLVKYISYDRAEVAVARATDRELDRLFDEQARTIDGEQRKKLVRQFEARALDQAYAVPILWWQRIVVMNQQVRGWSMAPTHMIYQDLGDVWIAA</sequence>
<dbReference type="Gene3D" id="3.40.190.10">
    <property type="entry name" value="Periplasmic binding protein-like II"/>
    <property type="match status" value="1"/>
</dbReference>
<dbReference type="InterPro" id="IPR039424">
    <property type="entry name" value="SBP_5"/>
</dbReference>
<proteinExistence type="inferred from homology"/>
<evidence type="ECO:0000256" key="4">
    <source>
        <dbReference type="SAM" id="SignalP"/>
    </source>
</evidence>
<dbReference type="PIRSF" id="PIRSF002741">
    <property type="entry name" value="MppA"/>
    <property type="match status" value="1"/>
</dbReference>
<comment type="caution">
    <text evidence="6">The sequence shown here is derived from an EMBL/GenBank/DDBJ whole genome shotgun (WGS) entry which is preliminary data.</text>
</comment>
<evidence type="ECO:0000313" key="6">
    <source>
        <dbReference type="EMBL" id="RKK06215.1"/>
    </source>
</evidence>
<evidence type="ECO:0000259" key="5">
    <source>
        <dbReference type="Pfam" id="PF00496"/>
    </source>
</evidence>
<dbReference type="InterPro" id="IPR000914">
    <property type="entry name" value="SBP_5_dom"/>
</dbReference>
<dbReference type="PANTHER" id="PTHR30290">
    <property type="entry name" value="PERIPLASMIC BINDING COMPONENT OF ABC TRANSPORTER"/>
    <property type="match status" value="1"/>
</dbReference>
<feature type="domain" description="Solute-binding protein family 5" evidence="5">
    <location>
        <begin position="89"/>
        <end position="449"/>
    </location>
</feature>
<dbReference type="Gene3D" id="3.10.105.10">
    <property type="entry name" value="Dipeptide-binding Protein, Domain 3"/>
    <property type="match status" value="1"/>
</dbReference>
<organism evidence="6 9">
    <name type="scientific">Teichococcus wenyumeiae</name>
    <dbReference type="NCBI Taxonomy" id="2478470"/>
    <lineage>
        <taxon>Bacteria</taxon>
        <taxon>Pseudomonadati</taxon>
        <taxon>Pseudomonadota</taxon>
        <taxon>Alphaproteobacteria</taxon>
        <taxon>Acetobacterales</taxon>
        <taxon>Roseomonadaceae</taxon>
        <taxon>Roseomonas</taxon>
    </lineage>
</organism>
<protein>
    <submittedName>
        <fullName evidence="6">ABC transporter substrate-binding protein</fullName>
    </submittedName>
</protein>
<dbReference type="GO" id="GO:0030288">
    <property type="term" value="C:outer membrane-bounded periplasmic space"/>
    <property type="evidence" value="ECO:0007669"/>
    <property type="project" value="UniProtKB-ARBA"/>
</dbReference>
<comment type="similarity">
    <text evidence="2">Belongs to the bacterial solute-binding protein 5 family.</text>
</comment>
<evidence type="ECO:0000256" key="2">
    <source>
        <dbReference type="ARBA" id="ARBA00005695"/>
    </source>
</evidence>
<feature type="signal peptide" evidence="4">
    <location>
        <begin position="1"/>
        <end position="34"/>
    </location>
</feature>
<keyword evidence="3 4" id="KW-0732">Signal</keyword>
<accession>A0A3A9JNV6</accession>
<evidence type="ECO:0000313" key="7">
    <source>
        <dbReference type="EMBL" id="RMI19715.1"/>
    </source>
</evidence>
<dbReference type="InParanoid" id="A0A3A9JNV6"/>
<keyword evidence="8" id="KW-1185">Reference proteome</keyword>
<dbReference type="OrthoDB" id="9803988at2"/>
<dbReference type="GO" id="GO:0043190">
    <property type="term" value="C:ATP-binding cassette (ABC) transporter complex"/>
    <property type="evidence" value="ECO:0007669"/>
    <property type="project" value="InterPro"/>
</dbReference>
<dbReference type="GO" id="GO:0015833">
    <property type="term" value="P:peptide transport"/>
    <property type="evidence" value="ECO:0007669"/>
    <property type="project" value="TreeGrafter"/>
</dbReference>
<dbReference type="RefSeq" id="WP_120636293.1">
    <property type="nucleotide sequence ID" value="NZ_RAQU01000001.1"/>
</dbReference>
<dbReference type="Proteomes" id="UP000274097">
    <property type="component" value="Unassembled WGS sequence"/>
</dbReference>
<gene>
    <name evidence="6" type="ORF">D6Z83_00095</name>
    <name evidence="7" type="ORF">EBE87_18865</name>
</gene>
<dbReference type="AlphaFoldDB" id="A0A3A9JNV6"/>
<dbReference type="Pfam" id="PF00496">
    <property type="entry name" value="SBP_bac_5"/>
    <property type="match status" value="1"/>
</dbReference>
<dbReference type="InterPro" id="IPR030678">
    <property type="entry name" value="Peptide/Ni-bd"/>
</dbReference>
<comment type="subcellular location">
    <subcellularLocation>
        <location evidence="1">Periplasm</location>
    </subcellularLocation>
</comment>
<dbReference type="SUPFAM" id="SSF53850">
    <property type="entry name" value="Periplasmic binding protein-like II"/>
    <property type="match status" value="1"/>
</dbReference>
<evidence type="ECO:0000313" key="8">
    <source>
        <dbReference type="Proteomes" id="UP000274097"/>
    </source>
</evidence>
<evidence type="ECO:0000256" key="1">
    <source>
        <dbReference type="ARBA" id="ARBA00004418"/>
    </source>
</evidence>
<reference evidence="6 9" key="1">
    <citation type="submission" date="2018-09" db="EMBL/GenBank/DDBJ databases">
        <title>Roseomonas sp. nov., isolated from feces of Tibetan antelopes in the Qinghai-Tibet plateau, China.</title>
        <authorList>
            <person name="Tian Z."/>
        </authorList>
    </citation>
    <scope>NUCLEOTIDE SEQUENCE [LARGE SCALE GENOMIC DNA]</scope>
    <source>
        <strain evidence="7 8">Z23</strain>
        <strain evidence="6 9">Z24</strain>
    </source>
</reference>
<dbReference type="EMBL" id="RAQU01000001">
    <property type="protein sequence ID" value="RKK06215.1"/>
    <property type="molecule type" value="Genomic_DNA"/>
</dbReference>
<name>A0A3A9JNV6_9PROT</name>
<evidence type="ECO:0000313" key="9">
    <source>
        <dbReference type="Proteomes" id="UP000278036"/>
    </source>
</evidence>
<dbReference type="EMBL" id="RFLX01000016">
    <property type="protein sequence ID" value="RMI19715.1"/>
    <property type="molecule type" value="Genomic_DNA"/>
</dbReference>
<dbReference type="CDD" id="cd00995">
    <property type="entry name" value="PBP2_NikA_DppA_OppA_like"/>
    <property type="match status" value="1"/>
</dbReference>
<dbReference type="PANTHER" id="PTHR30290:SF38">
    <property type="entry name" value="D,D-DIPEPTIDE-BINDING PERIPLASMIC PROTEIN DDPA-RELATED"/>
    <property type="match status" value="1"/>
</dbReference>